<dbReference type="KEGG" id="pste:PSTEL_19195"/>
<feature type="transmembrane region" description="Helical" evidence="6">
    <location>
        <begin position="59"/>
        <end position="77"/>
    </location>
</feature>
<feature type="transmembrane region" description="Helical" evidence="6">
    <location>
        <begin position="34"/>
        <end position="53"/>
    </location>
</feature>
<reference evidence="7 8" key="1">
    <citation type="submission" date="2014-08" db="EMBL/GenBank/DDBJ databases">
        <title>Comparative genomics of the Paenibacillus odorifer group.</title>
        <authorList>
            <person name="den Bakker H.C."/>
            <person name="Tsai Y.-C."/>
            <person name="Martin N."/>
            <person name="Korlach J."/>
            <person name="Wiedmann M."/>
        </authorList>
    </citation>
    <scope>NUCLEOTIDE SEQUENCE [LARGE SCALE GENOMIC DNA]</scope>
    <source>
        <strain evidence="7 8">DSM 14472</strain>
    </source>
</reference>
<dbReference type="OrthoDB" id="9791807at2"/>
<evidence type="ECO:0000256" key="1">
    <source>
        <dbReference type="ARBA" id="ARBA00004141"/>
    </source>
</evidence>
<feature type="transmembrane region" description="Helical" evidence="6">
    <location>
        <begin position="86"/>
        <end position="111"/>
    </location>
</feature>
<dbReference type="InterPro" id="IPR005226">
    <property type="entry name" value="UPF0014_fam"/>
</dbReference>
<keyword evidence="3 6" id="KW-0812">Transmembrane</keyword>
<gene>
    <name evidence="7" type="ORF">PSTEL_19195</name>
</gene>
<dbReference type="AlphaFoldDB" id="A0A089LVM6"/>
<evidence type="ECO:0000256" key="4">
    <source>
        <dbReference type="ARBA" id="ARBA00022989"/>
    </source>
</evidence>
<protein>
    <submittedName>
        <fullName evidence="7">Membrane protein</fullName>
    </submittedName>
</protein>
<evidence type="ECO:0000256" key="3">
    <source>
        <dbReference type="ARBA" id="ARBA00022692"/>
    </source>
</evidence>
<dbReference type="HOGENOM" id="CLU_076147_1_0_9"/>
<evidence type="ECO:0000313" key="7">
    <source>
        <dbReference type="EMBL" id="AIQ64922.1"/>
    </source>
</evidence>
<dbReference type="EMBL" id="CP009286">
    <property type="protein sequence ID" value="AIQ64922.1"/>
    <property type="molecule type" value="Genomic_DNA"/>
</dbReference>
<dbReference type="PANTHER" id="PTHR30028:SF0">
    <property type="entry name" value="PROTEIN ALUMINUM SENSITIVE 3"/>
    <property type="match status" value="1"/>
</dbReference>
<dbReference type="RefSeq" id="WP_038697563.1">
    <property type="nucleotide sequence ID" value="NZ_CP009286.1"/>
</dbReference>
<dbReference type="GO" id="GO:0005886">
    <property type="term" value="C:plasma membrane"/>
    <property type="evidence" value="ECO:0007669"/>
    <property type="project" value="TreeGrafter"/>
</dbReference>
<dbReference type="Proteomes" id="UP000029507">
    <property type="component" value="Chromosome"/>
</dbReference>
<organism evidence="7 8">
    <name type="scientific">Paenibacillus stellifer</name>
    <dbReference type="NCBI Taxonomy" id="169760"/>
    <lineage>
        <taxon>Bacteria</taxon>
        <taxon>Bacillati</taxon>
        <taxon>Bacillota</taxon>
        <taxon>Bacilli</taxon>
        <taxon>Bacillales</taxon>
        <taxon>Paenibacillaceae</taxon>
        <taxon>Paenibacillus</taxon>
    </lineage>
</organism>
<feature type="transmembrane region" description="Helical" evidence="6">
    <location>
        <begin position="214"/>
        <end position="240"/>
    </location>
</feature>
<dbReference type="PANTHER" id="PTHR30028">
    <property type="entry name" value="UPF0014 INNER MEMBRANE PROTEIN YBBM-RELATED"/>
    <property type="match status" value="1"/>
</dbReference>
<evidence type="ECO:0000256" key="2">
    <source>
        <dbReference type="ARBA" id="ARBA00005268"/>
    </source>
</evidence>
<keyword evidence="5 6" id="KW-0472">Membrane</keyword>
<dbReference type="Pfam" id="PF03649">
    <property type="entry name" value="UPF0014"/>
    <property type="match status" value="1"/>
</dbReference>
<evidence type="ECO:0000256" key="6">
    <source>
        <dbReference type="SAM" id="Phobius"/>
    </source>
</evidence>
<keyword evidence="4 6" id="KW-1133">Transmembrane helix</keyword>
<evidence type="ECO:0000256" key="5">
    <source>
        <dbReference type="ARBA" id="ARBA00023136"/>
    </source>
</evidence>
<proteinExistence type="inferred from homology"/>
<comment type="similarity">
    <text evidence="2">Belongs to the UPF0014 family.</text>
</comment>
<feature type="transmembrane region" description="Helical" evidence="6">
    <location>
        <begin position="117"/>
        <end position="137"/>
    </location>
</feature>
<evidence type="ECO:0000313" key="8">
    <source>
        <dbReference type="Proteomes" id="UP000029507"/>
    </source>
</evidence>
<dbReference type="STRING" id="169760.PSTEL_19195"/>
<feature type="transmembrane region" description="Helical" evidence="6">
    <location>
        <begin position="6"/>
        <end position="22"/>
    </location>
</feature>
<feature type="transmembrane region" description="Helical" evidence="6">
    <location>
        <begin position="187"/>
        <end position="208"/>
    </location>
</feature>
<sequence length="253" mass="27587">MTLTALSFTLLFVIGTMLVSIWQKLGLEKDIMVGTIRAAVQLLAVGYVLQFIFHAEHVVYILIVIFIMIGVASWNAAKRGRGLKGLVWRIAVSIAASELLMMGLMLGLHIIKPTPQYIIPISGMTIGSAMVVSGLFINHVKHEIARSAGVIETLLSLGATPRQAMQDVRTRAVKFSMIPTIDGMKTVGLVQLPGMMTGMIIAGANPVIAVRYQILIVFSFTSSAAITSILLSMLIYRLFFTTDQRLKPLKDGK</sequence>
<name>A0A089LVM6_9BACL</name>
<keyword evidence="8" id="KW-1185">Reference proteome</keyword>
<comment type="subcellular location">
    <subcellularLocation>
        <location evidence="1">Membrane</location>
        <topology evidence="1">Multi-pass membrane protein</topology>
    </subcellularLocation>
</comment>
<accession>A0A089LVM6</accession>